<dbReference type="GeneID" id="83625149"/>
<dbReference type="InterPro" id="IPR002915">
    <property type="entry name" value="DeoC/FbaB/LacD_aldolase"/>
</dbReference>
<dbReference type="SUPFAM" id="SSF51569">
    <property type="entry name" value="Aldolase"/>
    <property type="match status" value="1"/>
</dbReference>
<comment type="similarity">
    <text evidence="2">Belongs to the DeoC/FbaB aldolase family. DeoC type 2 subfamily.</text>
</comment>
<dbReference type="InterPro" id="IPR013785">
    <property type="entry name" value="Aldolase_TIM"/>
</dbReference>
<keyword evidence="5" id="KW-0704">Schiff base</keyword>
<dbReference type="EMBL" id="FXUV01000022">
    <property type="protein sequence ID" value="SMQ12463.1"/>
    <property type="molecule type" value="Genomic_DNA"/>
</dbReference>
<accession>A0A238TDR2</accession>
<dbReference type="InterPro" id="IPR011343">
    <property type="entry name" value="DeoC"/>
</dbReference>
<evidence type="ECO:0000313" key="8">
    <source>
        <dbReference type="EMBL" id="SMQ12463.1"/>
    </source>
</evidence>
<dbReference type="GO" id="GO:0005737">
    <property type="term" value="C:cytoplasm"/>
    <property type="evidence" value="ECO:0007669"/>
    <property type="project" value="InterPro"/>
</dbReference>
<proteinExistence type="inferred from homology"/>
<evidence type="ECO:0000256" key="5">
    <source>
        <dbReference type="ARBA" id="ARBA00023270"/>
    </source>
</evidence>
<dbReference type="RefSeq" id="WP_032137324.1">
    <property type="nucleotide sequence ID" value="NZ_CCNJ01000050.1"/>
</dbReference>
<evidence type="ECO:0000256" key="7">
    <source>
        <dbReference type="NCBIfam" id="TIGR00126"/>
    </source>
</evidence>
<dbReference type="GO" id="GO:0004139">
    <property type="term" value="F:deoxyribose-phosphate aldolase activity"/>
    <property type="evidence" value="ECO:0007669"/>
    <property type="project" value="UniProtKB-UniRule"/>
</dbReference>
<evidence type="ECO:0000256" key="3">
    <source>
        <dbReference type="ARBA" id="ARBA00012515"/>
    </source>
</evidence>
<reference evidence="9 10" key="2">
    <citation type="submission" date="2017-06" db="EMBL/GenBank/DDBJ databases">
        <authorList>
            <person name="Kim H.J."/>
            <person name="Triplett B.A."/>
        </authorList>
    </citation>
    <scope>NUCLEOTIDE SEQUENCE [LARGE SCALE GENOMIC DNA]</scope>
    <source>
        <strain evidence="9">Kingella_eburonensis</strain>
    </source>
</reference>
<keyword evidence="4 9" id="KW-0456">Lyase</keyword>
<name>A0A238TDR2_9NEIS</name>
<dbReference type="AlphaFoldDB" id="A0A238TDR2"/>
<dbReference type="Proteomes" id="UP000215450">
    <property type="component" value="Unassembled WGS sequence"/>
</dbReference>
<evidence type="ECO:0000256" key="4">
    <source>
        <dbReference type="ARBA" id="ARBA00023239"/>
    </source>
</evidence>
<evidence type="ECO:0000313" key="10">
    <source>
        <dbReference type="Proteomes" id="UP000215450"/>
    </source>
</evidence>
<comment type="catalytic activity">
    <reaction evidence="6">
        <text>2-deoxy-D-ribose 5-phosphate = D-glyceraldehyde 3-phosphate + acetaldehyde</text>
        <dbReference type="Rhea" id="RHEA:12821"/>
        <dbReference type="ChEBI" id="CHEBI:15343"/>
        <dbReference type="ChEBI" id="CHEBI:59776"/>
        <dbReference type="ChEBI" id="CHEBI:62877"/>
        <dbReference type="EC" id="4.1.2.4"/>
    </reaction>
</comment>
<dbReference type="OrthoDB" id="6579831at2"/>
<reference evidence="8" key="1">
    <citation type="submission" date="2017-05" db="EMBL/GenBank/DDBJ databases">
        <authorList>
            <person name="Song R."/>
            <person name="Chenine A.L."/>
            <person name="Ruprecht R.M."/>
        </authorList>
    </citation>
    <scope>NUCLEOTIDE SEQUENCE</scope>
    <source>
        <strain evidence="8">Kingella_eburonensis</strain>
    </source>
</reference>
<dbReference type="EC" id="4.1.2.4" evidence="3 7"/>
<comment type="pathway">
    <text evidence="1">Carbohydrate degradation; 2-deoxy-D-ribose 1-phosphate degradation; D-glyceraldehyde 3-phosphate and acetaldehyde from 2-deoxy-alpha-D-ribose 1-phosphate: step 2/2.</text>
</comment>
<dbReference type="GO" id="GO:0009264">
    <property type="term" value="P:deoxyribonucleotide catabolic process"/>
    <property type="evidence" value="ECO:0007669"/>
    <property type="project" value="UniProtKB-UniRule"/>
</dbReference>
<dbReference type="Pfam" id="PF01791">
    <property type="entry name" value="DeoC"/>
    <property type="match status" value="1"/>
</dbReference>
<evidence type="ECO:0000256" key="1">
    <source>
        <dbReference type="ARBA" id="ARBA00004816"/>
    </source>
</evidence>
<evidence type="ECO:0000313" key="9">
    <source>
        <dbReference type="EMBL" id="SNB69790.1"/>
    </source>
</evidence>
<dbReference type="EMBL" id="FXUV02000024">
    <property type="protein sequence ID" value="SNB69790.1"/>
    <property type="molecule type" value="Genomic_DNA"/>
</dbReference>
<evidence type="ECO:0000256" key="6">
    <source>
        <dbReference type="ARBA" id="ARBA00048791"/>
    </source>
</evidence>
<dbReference type="NCBIfam" id="TIGR00126">
    <property type="entry name" value="deoC"/>
    <property type="match status" value="1"/>
</dbReference>
<dbReference type="PANTHER" id="PTHR10889:SF3">
    <property type="entry name" value="DEOXYRIBOSE-PHOSPHATE ALDOLASE"/>
    <property type="match status" value="1"/>
</dbReference>
<protein>
    <recommendedName>
        <fullName evidence="3 7">Deoxyribose-phosphate aldolase</fullName>
        <ecNumber evidence="3 7">4.1.2.4</ecNumber>
    </recommendedName>
</protein>
<organism evidence="9 10">
    <name type="scientific">Kingella negevensis</name>
    <dbReference type="NCBI Taxonomy" id="1522312"/>
    <lineage>
        <taxon>Bacteria</taxon>
        <taxon>Pseudomonadati</taxon>
        <taxon>Pseudomonadota</taxon>
        <taxon>Betaproteobacteria</taxon>
        <taxon>Neisseriales</taxon>
        <taxon>Neisseriaceae</taxon>
        <taxon>Kingella</taxon>
    </lineage>
</organism>
<dbReference type="SMART" id="SM01133">
    <property type="entry name" value="DeoC"/>
    <property type="match status" value="1"/>
</dbReference>
<gene>
    <name evidence="9" type="primary">deoC</name>
    <name evidence="9" type="ORF">KEBURONENSIS_01288</name>
    <name evidence="8" type="ORF">KEBURONENSIS_01363</name>
</gene>
<dbReference type="PANTHER" id="PTHR10889">
    <property type="entry name" value="DEOXYRIBOSE-PHOSPHATE ALDOLASE"/>
    <property type="match status" value="1"/>
</dbReference>
<dbReference type="STRING" id="1522312.GCA_900177895_01095"/>
<dbReference type="GO" id="GO:0016052">
    <property type="term" value="P:carbohydrate catabolic process"/>
    <property type="evidence" value="ECO:0007669"/>
    <property type="project" value="TreeGrafter"/>
</dbReference>
<evidence type="ECO:0000256" key="2">
    <source>
        <dbReference type="ARBA" id="ARBA00009473"/>
    </source>
</evidence>
<dbReference type="PIRSF" id="PIRSF001357">
    <property type="entry name" value="DeoC"/>
    <property type="match status" value="1"/>
</dbReference>
<dbReference type="Gene3D" id="3.20.20.70">
    <property type="entry name" value="Aldolase class I"/>
    <property type="match status" value="1"/>
</dbReference>
<sequence length="236" mass="24799">MSAIKQQIVGFVDFTTLNDTDTTESVREFCKRAVTPLGNVAAVCVYPQFVSVAKETIPATIGLATVVNFPSGAEEDEAIFAETRQALKDGANEIDLVFPYGRFQKGDTQYAHELTEKVGNICHEAGAKMKVILETGALSAEETHAAAKIAIAAGADFLKTSTGKIKVGATPEAAAILLAEIKASGKPVGIKLSGGVRELAAAQGYVQQAVDVMGADWLKAENFRIGASGLLEALLK</sequence>
<keyword evidence="10" id="KW-1185">Reference proteome</keyword>